<comment type="caution">
    <text evidence="5">The sequence shown here is derived from an EMBL/GenBank/DDBJ whole genome shotgun (WGS) entry which is preliminary data.</text>
</comment>
<organism evidence="5 6">
    <name type="scientific">Sphingomonas aerophila</name>
    <dbReference type="NCBI Taxonomy" id="1344948"/>
    <lineage>
        <taxon>Bacteria</taxon>
        <taxon>Pseudomonadati</taxon>
        <taxon>Pseudomonadota</taxon>
        <taxon>Alphaproteobacteria</taxon>
        <taxon>Sphingomonadales</taxon>
        <taxon>Sphingomonadaceae</taxon>
        <taxon>Sphingomonas</taxon>
    </lineage>
</organism>
<dbReference type="EMBL" id="JACIJK010000005">
    <property type="protein sequence ID" value="MBB5715077.1"/>
    <property type="molecule type" value="Genomic_DNA"/>
</dbReference>
<sequence length="208" mass="22517">MPTVEEMYERFGVSRVMVREVTKTLTAKGLVNPKTKVGTLVLPPERWNWFDPDFLAWRVRVGLDAEFFNQLTQMRRAVEPRAAALAAEQSSASVIIDLRSALDAMAHSDGGNREFAQADLRFHVTVGAASGNPLFRSFASVVETALAASLSLTAPLSREAIAITVARHRSIVDAIEAGDPDGAAQAMLGVINEGSDRLRDKTAALLPD</sequence>
<keyword evidence="1" id="KW-0805">Transcription regulation</keyword>
<evidence type="ECO:0000256" key="2">
    <source>
        <dbReference type="ARBA" id="ARBA00023125"/>
    </source>
</evidence>
<dbReference type="Proteomes" id="UP000546200">
    <property type="component" value="Unassembled WGS sequence"/>
</dbReference>
<dbReference type="SUPFAM" id="SSF46785">
    <property type="entry name" value="Winged helix' DNA-binding domain"/>
    <property type="match status" value="1"/>
</dbReference>
<evidence type="ECO:0000313" key="5">
    <source>
        <dbReference type="EMBL" id="MBB5715077.1"/>
    </source>
</evidence>
<evidence type="ECO:0000313" key="6">
    <source>
        <dbReference type="Proteomes" id="UP000546200"/>
    </source>
</evidence>
<dbReference type="SMART" id="SM00895">
    <property type="entry name" value="FCD"/>
    <property type="match status" value="1"/>
</dbReference>
<dbReference type="PANTHER" id="PTHR43537:SF44">
    <property type="entry name" value="GNTR FAMILY REGULATORY PROTEIN"/>
    <property type="match status" value="1"/>
</dbReference>
<protein>
    <submittedName>
        <fullName evidence="5">DNA-binding FadR family transcriptional regulator</fullName>
    </submittedName>
</protein>
<dbReference type="AlphaFoldDB" id="A0A7W9BD88"/>
<dbReference type="Gene3D" id="1.20.120.530">
    <property type="entry name" value="GntR ligand-binding domain-like"/>
    <property type="match status" value="1"/>
</dbReference>
<dbReference type="GO" id="GO:0003700">
    <property type="term" value="F:DNA-binding transcription factor activity"/>
    <property type="evidence" value="ECO:0007669"/>
    <property type="project" value="InterPro"/>
</dbReference>
<evidence type="ECO:0000259" key="4">
    <source>
        <dbReference type="PROSITE" id="PS50949"/>
    </source>
</evidence>
<name>A0A7W9BD88_9SPHN</name>
<accession>A0A7W9BD88</accession>
<dbReference type="InterPro" id="IPR036390">
    <property type="entry name" value="WH_DNA-bd_sf"/>
</dbReference>
<dbReference type="PROSITE" id="PS50949">
    <property type="entry name" value="HTH_GNTR"/>
    <property type="match status" value="1"/>
</dbReference>
<feature type="domain" description="HTH gntR-type" evidence="4">
    <location>
        <begin position="1"/>
        <end position="44"/>
    </location>
</feature>
<dbReference type="InterPro" id="IPR008920">
    <property type="entry name" value="TF_FadR/GntR_C"/>
</dbReference>
<gene>
    <name evidence="5" type="ORF">FHS94_001918</name>
</gene>
<evidence type="ECO:0000256" key="1">
    <source>
        <dbReference type="ARBA" id="ARBA00023015"/>
    </source>
</evidence>
<dbReference type="InterPro" id="IPR036388">
    <property type="entry name" value="WH-like_DNA-bd_sf"/>
</dbReference>
<proteinExistence type="predicted"/>
<dbReference type="InterPro" id="IPR011711">
    <property type="entry name" value="GntR_C"/>
</dbReference>
<keyword evidence="2 5" id="KW-0238">DNA-binding</keyword>
<keyword evidence="3" id="KW-0804">Transcription</keyword>
<dbReference type="PRINTS" id="PR00035">
    <property type="entry name" value="HTHGNTR"/>
</dbReference>
<dbReference type="GO" id="GO:0003677">
    <property type="term" value="F:DNA binding"/>
    <property type="evidence" value="ECO:0007669"/>
    <property type="project" value="UniProtKB-KW"/>
</dbReference>
<evidence type="ECO:0000256" key="3">
    <source>
        <dbReference type="ARBA" id="ARBA00023163"/>
    </source>
</evidence>
<dbReference type="Gene3D" id="1.10.10.10">
    <property type="entry name" value="Winged helix-like DNA-binding domain superfamily/Winged helix DNA-binding domain"/>
    <property type="match status" value="1"/>
</dbReference>
<dbReference type="InterPro" id="IPR000524">
    <property type="entry name" value="Tscrpt_reg_HTH_GntR"/>
</dbReference>
<dbReference type="Pfam" id="PF07729">
    <property type="entry name" value="FCD"/>
    <property type="match status" value="1"/>
</dbReference>
<reference evidence="5 6" key="1">
    <citation type="submission" date="2020-08" db="EMBL/GenBank/DDBJ databases">
        <title>Genomic Encyclopedia of Type Strains, Phase IV (KMG-IV): sequencing the most valuable type-strain genomes for metagenomic binning, comparative biology and taxonomic classification.</title>
        <authorList>
            <person name="Goeker M."/>
        </authorList>
    </citation>
    <scope>NUCLEOTIDE SEQUENCE [LARGE SCALE GENOMIC DNA]</scope>
    <source>
        <strain evidence="5 6">DSM 100044</strain>
    </source>
</reference>
<keyword evidence="6" id="KW-1185">Reference proteome</keyword>
<dbReference type="Pfam" id="PF00392">
    <property type="entry name" value="GntR"/>
    <property type="match status" value="1"/>
</dbReference>
<dbReference type="PANTHER" id="PTHR43537">
    <property type="entry name" value="TRANSCRIPTIONAL REGULATOR, GNTR FAMILY"/>
    <property type="match status" value="1"/>
</dbReference>
<dbReference type="SUPFAM" id="SSF48008">
    <property type="entry name" value="GntR ligand-binding domain-like"/>
    <property type="match status" value="1"/>
</dbReference>